<feature type="transmembrane region" description="Helical" evidence="1">
    <location>
        <begin position="67"/>
        <end position="85"/>
    </location>
</feature>
<name>A0ABR2YTY4_9CHLO</name>
<evidence type="ECO:0000313" key="2">
    <source>
        <dbReference type="EMBL" id="KAK9915339.1"/>
    </source>
</evidence>
<proteinExistence type="predicted"/>
<keyword evidence="3" id="KW-1185">Reference proteome</keyword>
<evidence type="ECO:0000313" key="3">
    <source>
        <dbReference type="Proteomes" id="UP001491310"/>
    </source>
</evidence>
<comment type="caution">
    <text evidence="2">The sequence shown here is derived from an EMBL/GenBank/DDBJ whole genome shotgun (WGS) entry which is preliminary data.</text>
</comment>
<dbReference type="EMBL" id="JALJOT010000005">
    <property type="protein sequence ID" value="KAK9915339.1"/>
    <property type="molecule type" value="Genomic_DNA"/>
</dbReference>
<gene>
    <name evidence="2" type="ORF">WJX75_007841</name>
</gene>
<organism evidence="2 3">
    <name type="scientific">Coccomyxa subellipsoidea</name>
    <dbReference type="NCBI Taxonomy" id="248742"/>
    <lineage>
        <taxon>Eukaryota</taxon>
        <taxon>Viridiplantae</taxon>
        <taxon>Chlorophyta</taxon>
        <taxon>core chlorophytes</taxon>
        <taxon>Trebouxiophyceae</taxon>
        <taxon>Trebouxiophyceae incertae sedis</taxon>
        <taxon>Coccomyxaceae</taxon>
        <taxon>Coccomyxa</taxon>
    </lineage>
</organism>
<evidence type="ECO:0000256" key="1">
    <source>
        <dbReference type="SAM" id="Phobius"/>
    </source>
</evidence>
<keyword evidence="1" id="KW-1133">Transmembrane helix</keyword>
<accession>A0ABR2YTY4</accession>
<keyword evidence="1" id="KW-0472">Membrane</keyword>
<sequence length="99" mass="10575">MHRSVHCSSEVLRDQILSGLVGGVALAAVAVTQCTQPAWAELETVPPATVSSLARAIPQQKVDKGRIWLICLLGAAGLFVGTVLLENNERTKNGERENL</sequence>
<keyword evidence="1" id="KW-0812">Transmembrane</keyword>
<reference evidence="2 3" key="1">
    <citation type="journal article" date="2024" name="Nat. Commun.">
        <title>Phylogenomics reveals the evolutionary origins of lichenization in chlorophyte algae.</title>
        <authorList>
            <person name="Puginier C."/>
            <person name="Libourel C."/>
            <person name="Otte J."/>
            <person name="Skaloud P."/>
            <person name="Haon M."/>
            <person name="Grisel S."/>
            <person name="Petersen M."/>
            <person name="Berrin J.G."/>
            <person name="Delaux P.M."/>
            <person name="Dal Grande F."/>
            <person name="Keller J."/>
        </authorList>
    </citation>
    <scope>NUCLEOTIDE SEQUENCE [LARGE SCALE GENOMIC DNA]</scope>
    <source>
        <strain evidence="2 3">SAG 216-7</strain>
    </source>
</reference>
<dbReference type="Proteomes" id="UP001491310">
    <property type="component" value="Unassembled WGS sequence"/>
</dbReference>
<evidence type="ECO:0008006" key="4">
    <source>
        <dbReference type="Google" id="ProtNLM"/>
    </source>
</evidence>
<protein>
    <recommendedName>
        <fullName evidence="4">Transmembrane protein</fullName>
    </recommendedName>
</protein>